<dbReference type="InterPro" id="IPR036097">
    <property type="entry name" value="HisK_dim/P_sf"/>
</dbReference>
<dbReference type="InterPro" id="IPR003594">
    <property type="entry name" value="HATPase_dom"/>
</dbReference>
<evidence type="ECO:0000259" key="7">
    <source>
        <dbReference type="SMART" id="SM01231"/>
    </source>
</evidence>
<dbReference type="EMBL" id="BARW01025566">
    <property type="protein sequence ID" value="GAJ09985.1"/>
    <property type="molecule type" value="Genomic_DNA"/>
</dbReference>
<comment type="catalytic activity">
    <reaction evidence="1">
        <text>ATP + protein L-histidine = ADP + protein N-phospho-L-histidine.</text>
        <dbReference type="EC" id="2.7.13.3"/>
    </reaction>
</comment>
<dbReference type="FunFam" id="3.30.565.10:FF:000016">
    <property type="entry name" value="Chemotaxis protein CheA, putative"/>
    <property type="match status" value="1"/>
</dbReference>
<dbReference type="InterPro" id="IPR037006">
    <property type="entry name" value="CheA-like_homodim_sf"/>
</dbReference>
<evidence type="ECO:0000256" key="3">
    <source>
        <dbReference type="ARBA" id="ARBA00022553"/>
    </source>
</evidence>
<feature type="compositionally biased region" description="Basic and acidic residues" evidence="6">
    <location>
        <begin position="28"/>
        <end position="46"/>
    </location>
</feature>
<dbReference type="Pfam" id="PF02518">
    <property type="entry name" value="HATPase_c"/>
    <property type="match status" value="1"/>
</dbReference>
<protein>
    <recommendedName>
        <fullName evidence="2">histidine kinase</fullName>
        <ecNumber evidence="2">2.7.13.3</ecNumber>
    </recommendedName>
</protein>
<evidence type="ECO:0000256" key="1">
    <source>
        <dbReference type="ARBA" id="ARBA00000085"/>
    </source>
</evidence>
<evidence type="ECO:0000313" key="8">
    <source>
        <dbReference type="EMBL" id="GAJ09985.1"/>
    </source>
</evidence>
<dbReference type="GO" id="GO:0005737">
    <property type="term" value="C:cytoplasm"/>
    <property type="evidence" value="ECO:0007669"/>
    <property type="project" value="InterPro"/>
</dbReference>
<dbReference type="SUPFAM" id="SSF47384">
    <property type="entry name" value="Homodimeric domain of signal transducing histidine kinase"/>
    <property type="match status" value="1"/>
</dbReference>
<dbReference type="GO" id="GO:0000155">
    <property type="term" value="F:phosphorelay sensor kinase activity"/>
    <property type="evidence" value="ECO:0007669"/>
    <property type="project" value="InterPro"/>
</dbReference>
<evidence type="ECO:0000256" key="5">
    <source>
        <dbReference type="ARBA" id="ARBA00022777"/>
    </source>
</evidence>
<comment type="caution">
    <text evidence="8">The sequence shown here is derived from an EMBL/GenBank/DDBJ whole genome shotgun (WGS) entry which is preliminary data.</text>
</comment>
<feature type="non-terminal residue" evidence="8">
    <location>
        <position position="260"/>
    </location>
</feature>
<sequence length="260" mass="29714">GKEKPEKIDVFSTGKKIKELIEGKLVGQDKDKVKAKEERKPEREKTISAAKFSSQPTVSQEKKEISPTIRVEVERLDSLLNLVGELVLERNRFFQLTRGFRERFEADPLTEELSSISAQLDLLTTDLHLGVMKARMLPVGNVFKRFPRQVRDLCREKGKDIDLQISGEETELDKSILELISDPLVHLIRNAVDHGIELPEERKRLGKRPGGTLELRAYHEGNYIHLEVSDDGKGMDPELIKRKAVDKELMTPQEAERLSR</sequence>
<name>X1VMX5_9ZZZZ</name>
<keyword evidence="3" id="KW-0597">Phosphoprotein</keyword>
<proteinExistence type="predicted"/>
<keyword evidence="5" id="KW-0418">Kinase</keyword>
<keyword evidence="4" id="KW-0808">Transferase</keyword>
<dbReference type="Gene3D" id="1.10.287.560">
    <property type="entry name" value="Histidine kinase CheA-like, homodimeric domain"/>
    <property type="match status" value="1"/>
</dbReference>
<evidence type="ECO:0000256" key="6">
    <source>
        <dbReference type="SAM" id="MobiDB-lite"/>
    </source>
</evidence>
<evidence type="ECO:0000256" key="2">
    <source>
        <dbReference type="ARBA" id="ARBA00012438"/>
    </source>
</evidence>
<dbReference type="InterPro" id="IPR051315">
    <property type="entry name" value="Bact_Chemotaxis_CheA"/>
</dbReference>
<dbReference type="SUPFAM" id="SSF55874">
    <property type="entry name" value="ATPase domain of HSP90 chaperone/DNA topoisomerase II/histidine kinase"/>
    <property type="match status" value="1"/>
</dbReference>
<dbReference type="EC" id="2.7.13.3" evidence="2"/>
<organism evidence="8">
    <name type="scientific">marine sediment metagenome</name>
    <dbReference type="NCBI Taxonomy" id="412755"/>
    <lineage>
        <taxon>unclassified sequences</taxon>
        <taxon>metagenomes</taxon>
        <taxon>ecological metagenomes</taxon>
    </lineage>
</organism>
<dbReference type="InterPro" id="IPR036890">
    <property type="entry name" value="HATPase_C_sf"/>
</dbReference>
<feature type="domain" description="Histidine kinase CheA-like homodimeric" evidence="7">
    <location>
        <begin position="66"/>
        <end position="134"/>
    </location>
</feature>
<dbReference type="GO" id="GO:0006935">
    <property type="term" value="P:chemotaxis"/>
    <property type="evidence" value="ECO:0007669"/>
    <property type="project" value="InterPro"/>
</dbReference>
<feature type="region of interest" description="Disordered" evidence="6">
    <location>
        <begin position="28"/>
        <end position="53"/>
    </location>
</feature>
<reference evidence="8" key="1">
    <citation type="journal article" date="2014" name="Front. Microbiol.">
        <title>High frequency of phylogenetically diverse reductive dehalogenase-homologous genes in deep subseafloor sedimentary metagenomes.</title>
        <authorList>
            <person name="Kawai M."/>
            <person name="Futagami T."/>
            <person name="Toyoda A."/>
            <person name="Takaki Y."/>
            <person name="Nishi S."/>
            <person name="Hori S."/>
            <person name="Arai W."/>
            <person name="Tsubouchi T."/>
            <person name="Morono Y."/>
            <person name="Uchiyama I."/>
            <person name="Ito T."/>
            <person name="Fujiyama A."/>
            <person name="Inagaki F."/>
            <person name="Takami H."/>
        </authorList>
    </citation>
    <scope>NUCLEOTIDE SEQUENCE</scope>
    <source>
        <strain evidence="8">Expedition CK06-06</strain>
    </source>
</reference>
<dbReference type="SMART" id="SM01231">
    <property type="entry name" value="H-kinase_dim"/>
    <property type="match status" value="1"/>
</dbReference>
<gene>
    <name evidence="8" type="ORF">S12H4_41876</name>
</gene>
<feature type="non-terminal residue" evidence="8">
    <location>
        <position position="1"/>
    </location>
</feature>
<dbReference type="InterPro" id="IPR004105">
    <property type="entry name" value="CheA-like_dim"/>
</dbReference>
<dbReference type="AlphaFoldDB" id="X1VMX5"/>
<dbReference type="PANTHER" id="PTHR43395">
    <property type="entry name" value="SENSOR HISTIDINE KINASE CHEA"/>
    <property type="match status" value="1"/>
</dbReference>
<accession>X1VMX5</accession>
<evidence type="ECO:0000256" key="4">
    <source>
        <dbReference type="ARBA" id="ARBA00022679"/>
    </source>
</evidence>
<dbReference type="Gene3D" id="3.30.565.10">
    <property type="entry name" value="Histidine kinase-like ATPase, C-terminal domain"/>
    <property type="match status" value="1"/>
</dbReference>
<dbReference type="PANTHER" id="PTHR43395:SF1">
    <property type="entry name" value="CHEMOTAXIS PROTEIN CHEA"/>
    <property type="match status" value="1"/>
</dbReference>
<dbReference type="Pfam" id="PF02895">
    <property type="entry name" value="H-kinase_dim"/>
    <property type="match status" value="1"/>
</dbReference>